<dbReference type="EMBL" id="CAFBPM010000005">
    <property type="protein sequence ID" value="CAB5016961.1"/>
    <property type="molecule type" value="Genomic_DNA"/>
</dbReference>
<organism evidence="1">
    <name type="scientific">freshwater metagenome</name>
    <dbReference type="NCBI Taxonomy" id="449393"/>
    <lineage>
        <taxon>unclassified sequences</taxon>
        <taxon>metagenomes</taxon>
        <taxon>ecological metagenomes</taxon>
    </lineage>
</organism>
<dbReference type="Pfam" id="PF18986">
    <property type="entry name" value="DUF5719"/>
    <property type="match status" value="1"/>
</dbReference>
<dbReference type="EMBL" id="CAFABE010000012">
    <property type="protein sequence ID" value="CAB4821466.1"/>
    <property type="molecule type" value="Genomic_DNA"/>
</dbReference>
<evidence type="ECO:0000313" key="1">
    <source>
        <dbReference type="EMBL" id="CAB4821466.1"/>
    </source>
</evidence>
<gene>
    <name evidence="1" type="ORF">UFOPK3164_00448</name>
    <name evidence="2" type="ORF">UFOPK3427_00438</name>
    <name evidence="3" type="ORF">UFOPK4112_00669</name>
</gene>
<dbReference type="AlphaFoldDB" id="A0A6J6ZNL2"/>
<reference evidence="1" key="1">
    <citation type="submission" date="2020-05" db="EMBL/GenBank/DDBJ databases">
        <authorList>
            <person name="Chiriac C."/>
            <person name="Salcher M."/>
            <person name="Ghai R."/>
            <person name="Kavagutti S V."/>
        </authorList>
    </citation>
    <scope>NUCLEOTIDE SEQUENCE</scope>
</reference>
<proteinExistence type="predicted"/>
<evidence type="ECO:0000313" key="3">
    <source>
        <dbReference type="EMBL" id="CAB5016961.1"/>
    </source>
</evidence>
<evidence type="ECO:0000313" key="2">
    <source>
        <dbReference type="EMBL" id="CAB4865088.1"/>
    </source>
</evidence>
<accession>A0A6J6ZNL2</accession>
<sequence>MSAARHGHSEETSRRRPLILIATFLLLAILVIVSVATSSPAPMSLVTSPVGEVAPASSESSSFTCGGFSEAPGSAADGIVLLANSSTSTRSATASAVDDKGNKGSVTLKIAPGATTSLQPSRLVSGDGWTSVGIEINGGGVGVVEKLTGAGNGSATPCAAATSPVWNFTGGSTQVNETYDISLVNPTTTQAVVNTSFSTESGFVAPQNAQGVVVNPGSIVVLSGLALVPHVSNLGAQVRATQGTIVAFATQVSPSPAGASVTIGEPSIQRHWVLSRGVASPATQMSLVVSNPTPQAQNVTVHVRLPSGWVAPWTNVVAPYSVWNLSMVPTSKVPLTDTFSANVTASGPGVAVSMLTKVSGALHGGWGNVILSDEASMHASRWLLVGGTGSGPLGGSLTNMGSSSVTVSASLVTASGGVAVSGLTGREISPGTAVLLPTSVLKALEKNSIVISSTGPLSLSEDLQGGAVPSVGNLVGVPMSTG</sequence>
<dbReference type="EMBL" id="CAFBLT010000001">
    <property type="protein sequence ID" value="CAB4865088.1"/>
    <property type="molecule type" value="Genomic_DNA"/>
</dbReference>
<dbReference type="InterPro" id="IPR043777">
    <property type="entry name" value="DUF5719"/>
</dbReference>
<protein>
    <submittedName>
        <fullName evidence="1">Unannotated protein</fullName>
    </submittedName>
</protein>
<name>A0A6J6ZNL2_9ZZZZ</name>